<dbReference type="Proteomes" id="UP000239724">
    <property type="component" value="Unassembled WGS sequence"/>
</dbReference>
<evidence type="ECO:0000256" key="1">
    <source>
        <dbReference type="SAM" id="MobiDB-lite"/>
    </source>
</evidence>
<dbReference type="Pfam" id="PF13546">
    <property type="entry name" value="DDE_5"/>
    <property type="match status" value="1"/>
</dbReference>
<protein>
    <submittedName>
        <fullName evidence="3">IS701 family transposase</fullName>
    </submittedName>
</protein>
<dbReference type="OrthoDB" id="583339at2"/>
<dbReference type="InterPro" id="IPR038721">
    <property type="entry name" value="IS701-like_DDE_dom"/>
</dbReference>
<dbReference type="RefSeq" id="WP_104523175.1">
    <property type="nucleotide sequence ID" value="NZ_NHRY01000275.1"/>
</dbReference>
<evidence type="ECO:0000313" key="4">
    <source>
        <dbReference type="Proteomes" id="UP000239724"/>
    </source>
</evidence>
<keyword evidence="4" id="KW-1185">Reference proteome</keyword>
<gene>
    <name evidence="3" type="ORF">CCS01_31325</name>
</gene>
<evidence type="ECO:0000313" key="3">
    <source>
        <dbReference type="EMBL" id="PPQ25945.1"/>
    </source>
</evidence>
<dbReference type="EMBL" id="NHRY01000275">
    <property type="protein sequence ID" value="PPQ25945.1"/>
    <property type="molecule type" value="Genomic_DNA"/>
</dbReference>
<dbReference type="SUPFAM" id="SSF53098">
    <property type="entry name" value="Ribonuclease H-like"/>
    <property type="match status" value="1"/>
</dbReference>
<organism evidence="3 4">
    <name type="scientific">Rhodopila globiformis</name>
    <name type="common">Rhodopseudomonas globiformis</name>
    <dbReference type="NCBI Taxonomy" id="1071"/>
    <lineage>
        <taxon>Bacteria</taxon>
        <taxon>Pseudomonadati</taxon>
        <taxon>Pseudomonadota</taxon>
        <taxon>Alphaproteobacteria</taxon>
        <taxon>Acetobacterales</taxon>
        <taxon>Acetobacteraceae</taxon>
        <taxon>Rhodopila</taxon>
    </lineage>
</organism>
<comment type="caution">
    <text evidence="3">The sequence shown here is derived from an EMBL/GenBank/DDBJ whole genome shotgun (WGS) entry which is preliminary data.</text>
</comment>
<dbReference type="PANTHER" id="PTHR33627">
    <property type="entry name" value="TRANSPOSASE"/>
    <property type="match status" value="1"/>
</dbReference>
<evidence type="ECO:0000259" key="2">
    <source>
        <dbReference type="Pfam" id="PF13546"/>
    </source>
</evidence>
<feature type="region of interest" description="Disordered" evidence="1">
    <location>
        <begin position="242"/>
        <end position="266"/>
    </location>
</feature>
<reference evidence="3 4" key="1">
    <citation type="journal article" date="2018" name="Arch. Microbiol.">
        <title>New insights into the metabolic potential of the phototrophic purple bacterium Rhodopila globiformis DSM 161(T) from its draft genome sequence and evidence for a vanadium-dependent nitrogenase.</title>
        <authorList>
            <person name="Imhoff J.F."/>
            <person name="Rahn T."/>
            <person name="Kunzel S."/>
            <person name="Neulinger S.C."/>
        </authorList>
    </citation>
    <scope>NUCLEOTIDE SEQUENCE [LARGE SCALE GENOMIC DNA]</scope>
    <source>
        <strain evidence="3 4">DSM 161</strain>
    </source>
</reference>
<dbReference type="PANTHER" id="PTHR33627:SF1">
    <property type="entry name" value="TRANSPOSASE"/>
    <property type="match status" value="1"/>
</dbReference>
<dbReference type="NCBIfam" id="NF033540">
    <property type="entry name" value="transpos_IS701"/>
    <property type="match status" value="1"/>
</dbReference>
<sequence length="446" mass="49055">MYQEGARLPLTGEARLEAYLDAIVGGLGHARRAASARAYCTGLLLPGERKSIEPMAARLDPAHVQAKHQSLHHVVAQAAWDDAALLAAVRAEVLPAIERHGPISYWIVDDTGFPKQGKHSVGVTRQYCGQLGKQDNCQVAVSLSVANDHASLPIAYQLFLPEVWANDQPRRDKAGVPAAIRFETKTAIALGQLRQALAAGVPVGIVLGDPAYGDETDFRVGVSDLGLRYLLGVRPGTSVWAPGTGPLPPAPWSGRGRRPTRLRRDAENQPVTLKALALSLPAQDWHSVTWRAGTNGELSSRFAAVRVRPAHRDTARSEPWPEEWLLIEWPEGDAEPAKYWFSNLSRRTTLKRLVRIAKARWWIERDYQELKQGRAAKRIDGLGQFEGRNWRGFHHHASLCIAAYGFLIAERCLFPPQRPFIRRRIETPALSAGFQPRGAAGAASAA</sequence>
<accession>A0A2S6MUA3</accession>
<dbReference type="AlphaFoldDB" id="A0A2S6MUA3"/>
<dbReference type="InterPro" id="IPR012337">
    <property type="entry name" value="RNaseH-like_sf"/>
</dbReference>
<feature type="domain" description="Transposase IS701-like DDE" evidence="2">
    <location>
        <begin position="26"/>
        <end position="296"/>
    </location>
</feature>
<proteinExistence type="predicted"/>
<dbReference type="InterPro" id="IPR039365">
    <property type="entry name" value="IS701-like"/>
</dbReference>
<name>A0A2S6MUA3_RHOGL</name>